<feature type="domain" description="Pre-SET" evidence="8">
    <location>
        <begin position="755"/>
        <end position="821"/>
    </location>
</feature>
<evidence type="ECO:0000256" key="2">
    <source>
        <dbReference type="ARBA" id="ARBA00022454"/>
    </source>
</evidence>
<gene>
    <name evidence="9" type="primary">EHMT2_1</name>
    <name evidence="9" type="ORF">OS493_016914</name>
</gene>
<dbReference type="SUPFAM" id="SSF82199">
    <property type="entry name" value="SET domain"/>
    <property type="match status" value="1"/>
</dbReference>
<feature type="compositionally biased region" description="Polar residues" evidence="6">
    <location>
        <begin position="182"/>
        <end position="203"/>
    </location>
</feature>
<name>A0A9W9YNW0_9CNID</name>
<evidence type="ECO:0000313" key="9">
    <source>
        <dbReference type="EMBL" id="KAJ7360284.1"/>
    </source>
</evidence>
<feature type="region of interest" description="Disordered" evidence="6">
    <location>
        <begin position="312"/>
        <end position="366"/>
    </location>
</feature>
<dbReference type="PRINTS" id="PR01415">
    <property type="entry name" value="ANKYRIN"/>
</dbReference>
<dbReference type="Proteomes" id="UP001163046">
    <property type="component" value="Unassembled WGS sequence"/>
</dbReference>
<feature type="domain" description="SET" evidence="7">
    <location>
        <begin position="824"/>
        <end position="945"/>
    </location>
</feature>
<dbReference type="GO" id="GO:0008270">
    <property type="term" value="F:zinc ion binding"/>
    <property type="evidence" value="ECO:0007669"/>
    <property type="project" value="InterPro"/>
</dbReference>
<dbReference type="InterPro" id="IPR046341">
    <property type="entry name" value="SET_dom_sf"/>
</dbReference>
<evidence type="ECO:0000313" key="10">
    <source>
        <dbReference type="Proteomes" id="UP001163046"/>
    </source>
</evidence>
<dbReference type="AlphaFoldDB" id="A0A9W9YNW0"/>
<evidence type="ECO:0000259" key="8">
    <source>
        <dbReference type="PROSITE" id="PS50867"/>
    </source>
</evidence>
<dbReference type="InterPro" id="IPR007728">
    <property type="entry name" value="Pre-SET_dom"/>
</dbReference>
<dbReference type="GO" id="GO:0046974">
    <property type="term" value="F:histone H3K9 methyltransferase activity"/>
    <property type="evidence" value="ECO:0007669"/>
    <property type="project" value="TreeGrafter"/>
</dbReference>
<evidence type="ECO:0000259" key="7">
    <source>
        <dbReference type="PROSITE" id="PS50280"/>
    </source>
</evidence>
<dbReference type="OrthoDB" id="5792673at2759"/>
<comment type="subcellular location">
    <subcellularLocation>
        <location evidence="1">Chromosome</location>
    </subcellularLocation>
</comment>
<dbReference type="GO" id="GO:0032259">
    <property type="term" value="P:methylation"/>
    <property type="evidence" value="ECO:0007669"/>
    <property type="project" value="UniProtKB-KW"/>
</dbReference>
<dbReference type="Gene3D" id="1.25.40.20">
    <property type="entry name" value="Ankyrin repeat-containing domain"/>
    <property type="match status" value="2"/>
</dbReference>
<accession>A0A9W9YNW0</accession>
<keyword evidence="4" id="KW-0949">S-adenosyl-L-methionine</keyword>
<dbReference type="PROSITE" id="PS50297">
    <property type="entry name" value="ANK_REP_REGION"/>
    <property type="match status" value="5"/>
</dbReference>
<feature type="region of interest" description="Disordered" evidence="6">
    <location>
        <begin position="178"/>
        <end position="204"/>
    </location>
</feature>
<evidence type="ECO:0000256" key="6">
    <source>
        <dbReference type="SAM" id="MobiDB-lite"/>
    </source>
</evidence>
<dbReference type="InterPro" id="IPR043550">
    <property type="entry name" value="EHMT1/EHMT2"/>
</dbReference>
<dbReference type="CDD" id="cd10543">
    <property type="entry name" value="SET_EHMT"/>
    <property type="match status" value="1"/>
</dbReference>
<sequence>MDCHDNHRYHPYAPPADARQGILPGNGREWHRQDQKPLFPNGNRGGRNSRYASGRRGTGSMLRSMDREEMYHSSHRPGEGCLNPRYEGPQRRPSPPWYQGSSLVNTKSLSPATPTGCSHFTKKEVTGSACSSKQTNGTCTTLYRNFYPNSTGTDMDPQSLDKQLTTTDVKNPSIVKIAPFSHQPSPNCSKSPIGTSSSSNSQIKPEGQVVSHCIAVPSNHMTENSGSQESTGTQTLCPLALEDGIGLVFTSTPDGQLKPICKTICSCQLRQRALKYVDKGKSKDDSIVIDSDEEDEKKDNVVVDSVDKQGVENVSESCSQVDESSCQDSPRKRAKMSTENILVKSSSPGDQAAPHVTTEESSPITESVADTVSRVVDGLQQSLGEGCSSSTSSDSLSSIVGANIIDEAPLLGDPQILRGILSVCKETAKPFKKLKTSPRNLFTAAKDCNIQKVLALLVEGCDPNQQVVKAKGKTALHAAAAGGYVDIIACLRLAGCDLNLVDYENKTPFFDAVSNHKVKAVEYLIDCGAVLGVKDTRGMTCFHLATRYGHTDLIKLLLKTGKFDINEKDDGGWTPIMWAAEDKQFDATQLLIEQGANVHIRDEELNVPLHWAALSGNLEVCKLLLARHTDINSVNKHKETPLHIAAREDNYECVQLFVSRGADIHIRNKDSQTPVEVAEPDTKGKSLLESKLDLESCQESIRPRILHSDISRGQENVSVSCINEVDDEPFPEFTFVKECCEIYNGTINWSISKYEGCACKSDCRSGRACLCSQNSERQEIWYTEDGLLKGDMQKYDRPLLYECNRMCNCWSYCRNKVVQRGMQYPLQLYRTYRKGWGVRSLSADYISEGSFVCEYTGELISDTEADARDDDSYLFDLDCKESFFELYCIDAKNYGNISRFINHSCEPNVFPIRVFIHHRDIRFPRIAFFATKDIYLHDEICFNYGDRFWSVKRKEFYCECDTPSCKYRDPHS</sequence>
<feature type="compositionally biased region" description="Polar residues" evidence="6">
    <location>
        <begin position="99"/>
        <end position="114"/>
    </location>
</feature>
<dbReference type="PROSITE" id="PS50088">
    <property type="entry name" value="ANK_REPEAT"/>
    <property type="match status" value="5"/>
</dbReference>
<feature type="compositionally biased region" description="Basic and acidic residues" evidence="6">
    <location>
        <begin position="64"/>
        <end position="78"/>
    </location>
</feature>
<keyword evidence="3 9" id="KW-0489">Methyltransferase</keyword>
<feature type="repeat" description="ANK" evidence="5">
    <location>
        <begin position="604"/>
        <end position="636"/>
    </location>
</feature>
<dbReference type="SMART" id="SM00468">
    <property type="entry name" value="PreSET"/>
    <property type="match status" value="1"/>
</dbReference>
<keyword evidence="10" id="KW-1185">Reference proteome</keyword>
<dbReference type="GO" id="GO:0140999">
    <property type="term" value="F:histone H3K4 trimethyltransferase activity"/>
    <property type="evidence" value="ECO:0007669"/>
    <property type="project" value="UniProtKB-EC"/>
</dbReference>
<organism evidence="9 10">
    <name type="scientific">Desmophyllum pertusum</name>
    <dbReference type="NCBI Taxonomy" id="174260"/>
    <lineage>
        <taxon>Eukaryota</taxon>
        <taxon>Metazoa</taxon>
        <taxon>Cnidaria</taxon>
        <taxon>Anthozoa</taxon>
        <taxon>Hexacorallia</taxon>
        <taxon>Scleractinia</taxon>
        <taxon>Caryophylliina</taxon>
        <taxon>Caryophylliidae</taxon>
        <taxon>Desmophyllum</taxon>
    </lineage>
</organism>
<dbReference type="Pfam" id="PF12796">
    <property type="entry name" value="Ank_2"/>
    <property type="match status" value="2"/>
</dbReference>
<dbReference type="PANTHER" id="PTHR46307">
    <property type="entry name" value="G9A, ISOFORM B"/>
    <property type="match status" value="1"/>
</dbReference>
<feature type="repeat" description="ANK" evidence="5">
    <location>
        <begin position="571"/>
        <end position="603"/>
    </location>
</feature>
<feature type="region of interest" description="Disordered" evidence="6">
    <location>
        <begin position="280"/>
        <end position="299"/>
    </location>
</feature>
<dbReference type="Pfam" id="PF05033">
    <property type="entry name" value="Pre-SET"/>
    <property type="match status" value="1"/>
</dbReference>
<evidence type="ECO:0000256" key="4">
    <source>
        <dbReference type="ARBA" id="ARBA00022691"/>
    </source>
</evidence>
<keyword evidence="9" id="KW-0808">Transferase</keyword>
<dbReference type="GO" id="GO:0000785">
    <property type="term" value="C:chromatin"/>
    <property type="evidence" value="ECO:0007669"/>
    <property type="project" value="TreeGrafter"/>
</dbReference>
<feature type="compositionally biased region" description="Polar residues" evidence="6">
    <location>
        <begin position="337"/>
        <end position="349"/>
    </location>
</feature>
<keyword evidence="2" id="KW-0158">Chromosome</keyword>
<dbReference type="GO" id="GO:0005634">
    <property type="term" value="C:nucleus"/>
    <property type="evidence" value="ECO:0007669"/>
    <property type="project" value="InterPro"/>
</dbReference>
<dbReference type="EC" id="2.1.1.354" evidence="9"/>
<keyword evidence="5" id="KW-0040">ANK repeat</keyword>
<dbReference type="Pfam" id="PF00856">
    <property type="entry name" value="SET"/>
    <property type="match status" value="1"/>
</dbReference>
<feature type="region of interest" description="Disordered" evidence="6">
    <location>
        <begin position="1"/>
        <end position="114"/>
    </location>
</feature>
<dbReference type="Gene3D" id="2.170.270.10">
    <property type="entry name" value="SET domain"/>
    <property type="match status" value="1"/>
</dbReference>
<protein>
    <submittedName>
        <fullName evidence="9">Histone-lysine N-methyltransferase ehmt2</fullName>
        <ecNumber evidence="9">2.1.1.354</ecNumber>
    </submittedName>
</protein>
<comment type="caution">
    <text evidence="9">The sequence shown here is derived from an EMBL/GenBank/DDBJ whole genome shotgun (WGS) entry which is preliminary data.</text>
</comment>
<dbReference type="SMART" id="SM00317">
    <property type="entry name" value="SET"/>
    <property type="match status" value="1"/>
</dbReference>
<dbReference type="PANTHER" id="PTHR46307:SF4">
    <property type="entry name" value="G9A, ISOFORM B"/>
    <property type="match status" value="1"/>
</dbReference>
<evidence type="ECO:0000256" key="1">
    <source>
        <dbReference type="ARBA" id="ARBA00004286"/>
    </source>
</evidence>
<dbReference type="PROSITE" id="PS50867">
    <property type="entry name" value="PRE_SET"/>
    <property type="match status" value="1"/>
</dbReference>
<dbReference type="GO" id="GO:0002039">
    <property type="term" value="F:p53 binding"/>
    <property type="evidence" value="ECO:0007669"/>
    <property type="project" value="InterPro"/>
</dbReference>
<dbReference type="InterPro" id="IPR002110">
    <property type="entry name" value="Ankyrin_rpt"/>
</dbReference>
<dbReference type="EMBL" id="MU827310">
    <property type="protein sequence ID" value="KAJ7360284.1"/>
    <property type="molecule type" value="Genomic_DNA"/>
</dbReference>
<dbReference type="InterPro" id="IPR036770">
    <property type="entry name" value="Ankyrin_rpt-contain_sf"/>
</dbReference>
<feature type="repeat" description="ANK" evidence="5">
    <location>
        <begin position="471"/>
        <end position="503"/>
    </location>
</feature>
<reference evidence="9" key="1">
    <citation type="submission" date="2023-01" db="EMBL/GenBank/DDBJ databases">
        <title>Genome assembly of the deep-sea coral Lophelia pertusa.</title>
        <authorList>
            <person name="Herrera S."/>
            <person name="Cordes E."/>
        </authorList>
    </citation>
    <scope>NUCLEOTIDE SEQUENCE</scope>
    <source>
        <strain evidence="9">USNM1676648</strain>
        <tissue evidence="9">Polyp</tissue>
    </source>
</reference>
<dbReference type="GO" id="GO:0000122">
    <property type="term" value="P:negative regulation of transcription by RNA polymerase II"/>
    <property type="evidence" value="ECO:0007669"/>
    <property type="project" value="TreeGrafter"/>
</dbReference>
<dbReference type="Pfam" id="PF00023">
    <property type="entry name" value="Ank"/>
    <property type="match status" value="1"/>
</dbReference>
<evidence type="ECO:0000256" key="5">
    <source>
        <dbReference type="PROSITE-ProRule" id="PRU00023"/>
    </source>
</evidence>
<evidence type="ECO:0000256" key="3">
    <source>
        <dbReference type="ARBA" id="ARBA00022603"/>
    </source>
</evidence>
<dbReference type="InterPro" id="IPR001214">
    <property type="entry name" value="SET_dom"/>
</dbReference>
<feature type="repeat" description="ANK" evidence="5">
    <location>
        <begin position="637"/>
        <end position="669"/>
    </location>
</feature>
<feature type="compositionally biased region" description="Polar residues" evidence="6">
    <location>
        <begin position="312"/>
        <end position="328"/>
    </location>
</feature>
<dbReference type="PROSITE" id="PS50280">
    <property type="entry name" value="SET"/>
    <property type="match status" value="1"/>
</dbReference>
<feature type="repeat" description="ANK" evidence="5">
    <location>
        <begin position="537"/>
        <end position="561"/>
    </location>
</feature>
<proteinExistence type="predicted"/>
<dbReference type="SUPFAM" id="SSF48403">
    <property type="entry name" value="Ankyrin repeat"/>
    <property type="match status" value="1"/>
</dbReference>
<dbReference type="SMART" id="SM00248">
    <property type="entry name" value="ANK"/>
    <property type="match status" value="6"/>
</dbReference>